<dbReference type="AlphaFoldDB" id="A0A836BV05"/>
<feature type="region of interest" description="Disordered" evidence="5">
    <location>
        <begin position="55"/>
        <end position="97"/>
    </location>
</feature>
<feature type="compositionally biased region" description="Acidic residues" evidence="5">
    <location>
        <begin position="776"/>
        <end position="803"/>
    </location>
</feature>
<evidence type="ECO:0000256" key="5">
    <source>
        <dbReference type="SAM" id="MobiDB-lite"/>
    </source>
</evidence>
<gene>
    <name evidence="9" type="ORF">HYH03_012867</name>
</gene>
<dbReference type="InterPro" id="IPR052547">
    <property type="entry name" value="Mito_Isobutyryl-CoADH"/>
</dbReference>
<dbReference type="Gene3D" id="1.10.540.10">
    <property type="entry name" value="Acyl-CoA dehydrogenase/oxidase, N-terminal domain"/>
    <property type="match status" value="1"/>
</dbReference>
<feature type="compositionally biased region" description="Low complexity" evidence="5">
    <location>
        <begin position="187"/>
        <end position="204"/>
    </location>
</feature>
<evidence type="ECO:0000256" key="4">
    <source>
        <dbReference type="ARBA" id="ARBA00022827"/>
    </source>
</evidence>
<dbReference type="PANTHER" id="PTHR43831">
    <property type="entry name" value="ISOBUTYRYL-COA DEHYDROGENASE"/>
    <property type="match status" value="1"/>
</dbReference>
<dbReference type="OrthoDB" id="550830at2759"/>
<feature type="compositionally biased region" description="Basic and acidic residues" evidence="5">
    <location>
        <begin position="248"/>
        <end position="260"/>
    </location>
</feature>
<evidence type="ECO:0000313" key="10">
    <source>
        <dbReference type="Proteomes" id="UP000612055"/>
    </source>
</evidence>
<accession>A0A836BV05</accession>
<dbReference type="GO" id="GO:0016627">
    <property type="term" value="F:oxidoreductase activity, acting on the CH-CH group of donors"/>
    <property type="evidence" value="ECO:0007669"/>
    <property type="project" value="InterPro"/>
</dbReference>
<feature type="compositionally biased region" description="Gly residues" evidence="5">
    <location>
        <begin position="83"/>
        <end position="96"/>
    </location>
</feature>
<feature type="region of interest" description="Disordered" evidence="5">
    <location>
        <begin position="1"/>
        <end position="26"/>
    </location>
</feature>
<evidence type="ECO:0000256" key="3">
    <source>
        <dbReference type="ARBA" id="ARBA00022630"/>
    </source>
</evidence>
<keyword evidence="3" id="KW-0285">Flavoprotein</keyword>
<feature type="compositionally biased region" description="Basic residues" evidence="5">
    <location>
        <begin position="753"/>
        <end position="766"/>
    </location>
</feature>
<evidence type="ECO:0000259" key="7">
    <source>
        <dbReference type="Pfam" id="PF02770"/>
    </source>
</evidence>
<feature type="region of interest" description="Disordered" evidence="5">
    <location>
        <begin position="753"/>
        <end position="803"/>
    </location>
</feature>
<feature type="compositionally biased region" description="Acidic residues" evidence="5">
    <location>
        <begin position="156"/>
        <end position="180"/>
    </location>
</feature>
<reference evidence="9" key="1">
    <citation type="journal article" date="2020" name="bioRxiv">
        <title>Comparative genomics of Chlamydomonas.</title>
        <authorList>
            <person name="Craig R.J."/>
            <person name="Hasan A.R."/>
            <person name="Ness R.W."/>
            <person name="Keightley P.D."/>
        </authorList>
    </citation>
    <scope>NUCLEOTIDE SEQUENCE</scope>
    <source>
        <strain evidence="9">CCAP 11/70</strain>
    </source>
</reference>
<feature type="domain" description="Acyl-CoA dehydrogenase/oxidase C-terminal" evidence="6">
    <location>
        <begin position="604"/>
        <end position="739"/>
    </location>
</feature>
<dbReference type="Pfam" id="PF00441">
    <property type="entry name" value="Acyl-CoA_dh_1"/>
    <property type="match status" value="1"/>
</dbReference>
<dbReference type="Pfam" id="PF02771">
    <property type="entry name" value="Acyl-CoA_dh_N"/>
    <property type="match status" value="1"/>
</dbReference>
<dbReference type="Pfam" id="PF02770">
    <property type="entry name" value="Acyl-CoA_dh_M"/>
    <property type="match status" value="1"/>
</dbReference>
<evidence type="ECO:0008006" key="11">
    <source>
        <dbReference type="Google" id="ProtNLM"/>
    </source>
</evidence>
<dbReference type="InterPro" id="IPR036250">
    <property type="entry name" value="AcylCo_DH-like_C"/>
</dbReference>
<dbReference type="InterPro" id="IPR013786">
    <property type="entry name" value="AcylCoA_DH/ox_N"/>
</dbReference>
<dbReference type="InterPro" id="IPR037069">
    <property type="entry name" value="AcylCoA_DH/ox_N_sf"/>
</dbReference>
<dbReference type="Proteomes" id="UP000612055">
    <property type="component" value="Unassembled WGS sequence"/>
</dbReference>
<feature type="domain" description="Acyl-CoA dehydrogenase/oxidase N-terminal" evidence="8">
    <location>
        <begin position="374"/>
        <end position="467"/>
    </location>
</feature>
<evidence type="ECO:0000256" key="1">
    <source>
        <dbReference type="ARBA" id="ARBA00001974"/>
    </source>
</evidence>
<evidence type="ECO:0000259" key="6">
    <source>
        <dbReference type="Pfam" id="PF00441"/>
    </source>
</evidence>
<comment type="caution">
    <text evidence="9">The sequence shown here is derived from an EMBL/GenBank/DDBJ whole genome shotgun (WGS) entry which is preliminary data.</text>
</comment>
<dbReference type="InterPro" id="IPR009075">
    <property type="entry name" value="AcylCo_DH/oxidase_C"/>
</dbReference>
<dbReference type="Gene3D" id="2.40.110.10">
    <property type="entry name" value="Butyryl-CoA Dehydrogenase, subunit A, domain 2"/>
    <property type="match status" value="1"/>
</dbReference>
<dbReference type="PANTHER" id="PTHR43831:SF1">
    <property type="entry name" value="ISOBUTYRYL-COA DEHYDROGENASE, MITOCHONDRIAL"/>
    <property type="match status" value="1"/>
</dbReference>
<evidence type="ECO:0000313" key="9">
    <source>
        <dbReference type="EMBL" id="KAG2488548.1"/>
    </source>
</evidence>
<keyword evidence="10" id="KW-1185">Reference proteome</keyword>
<keyword evidence="4" id="KW-0274">FAD</keyword>
<dbReference type="Gene3D" id="1.20.140.10">
    <property type="entry name" value="Butyryl-CoA Dehydrogenase, subunit A, domain 3"/>
    <property type="match status" value="1"/>
</dbReference>
<dbReference type="GO" id="GO:0050660">
    <property type="term" value="F:flavin adenine dinucleotide binding"/>
    <property type="evidence" value="ECO:0007669"/>
    <property type="project" value="InterPro"/>
</dbReference>
<organism evidence="9 10">
    <name type="scientific">Edaphochlamys debaryana</name>
    <dbReference type="NCBI Taxonomy" id="47281"/>
    <lineage>
        <taxon>Eukaryota</taxon>
        <taxon>Viridiplantae</taxon>
        <taxon>Chlorophyta</taxon>
        <taxon>core chlorophytes</taxon>
        <taxon>Chlorophyceae</taxon>
        <taxon>CS clade</taxon>
        <taxon>Chlamydomonadales</taxon>
        <taxon>Chlamydomonadales incertae sedis</taxon>
        <taxon>Edaphochlamys</taxon>
    </lineage>
</organism>
<dbReference type="InterPro" id="IPR006091">
    <property type="entry name" value="Acyl-CoA_Oxase/DH_mid-dom"/>
</dbReference>
<name>A0A836BV05_9CHLO</name>
<proteinExistence type="inferred from homology"/>
<dbReference type="EMBL" id="JAEHOE010000082">
    <property type="protein sequence ID" value="KAG2488548.1"/>
    <property type="molecule type" value="Genomic_DNA"/>
</dbReference>
<feature type="compositionally biased region" description="Gly residues" evidence="5">
    <location>
        <begin position="284"/>
        <end position="294"/>
    </location>
</feature>
<dbReference type="InterPro" id="IPR046373">
    <property type="entry name" value="Acyl-CoA_Oxase/DH_mid-dom_sf"/>
</dbReference>
<feature type="domain" description="Acyl-CoA oxidase/dehydrogenase middle" evidence="7">
    <location>
        <begin position="489"/>
        <end position="582"/>
    </location>
</feature>
<feature type="region of interest" description="Disordered" evidence="5">
    <location>
        <begin position="115"/>
        <end position="296"/>
    </location>
</feature>
<dbReference type="SUPFAM" id="SSF56645">
    <property type="entry name" value="Acyl-CoA dehydrogenase NM domain-like"/>
    <property type="match status" value="1"/>
</dbReference>
<feature type="region of interest" description="Disordered" evidence="5">
    <location>
        <begin position="327"/>
        <end position="351"/>
    </location>
</feature>
<dbReference type="SUPFAM" id="SSF47203">
    <property type="entry name" value="Acyl-CoA dehydrogenase C-terminal domain-like"/>
    <property type="match status" value="1"/>
</dbReference>
<comment type="similarity">
    <text evidence="2">Belongs to the acyl-CoA dehydrogenase family.</text>
</comment>
<evidence type="ECO:0000259" key="8">
    <source>
        <dbReference type="Pfam" id="PF02771"/>
    </source>
</evidence>
<feature type="compositionally biased region" description="Gly residues" evidence="5">
    <location>
        <begin position="334"/>
        <end position="347"/>
    </location>
</feature>
<comment type="cofactor">
    <cofactor evidence="1">
        <name>FAD</name>
        <dbReference type="ChEBI" id="CHEBI:57692"/>
    </cofactor>
</comment>
<feature type="compositionally biased region" description="Basic and acidic residues" evidence="5">
    <location>
        <begin position="220"/>
        <end position="229"/>
    </location>
</feature>
<sequence>MASASAPAPPAGGLTPRRALSRGRSFHQAFREAQEGIHPAVEKLGTKLPELQCGAFSQTYATRPPDEDNPPSTSVSRLASGAQGPGLSGSHSGGASGAKAFITATVSRVAAMAGVGDGAASPGQQGCGAEADEQSAEAAGVGRDGAEDLGAGSPEQGEDEEEDEDEGDDGEANDGEEDLGEGGGGPEQETVAAAAAEEFKAVASGSGGGGGGLMSQLKGVYDKGGKVDASDEGGGGAQPDPQAALKQAIKDKMDEGRGKMDSAMSGLFKRGKSRRPGPEEAGDAGEGTEGGVGGALASFLGGMKEAAQEKLEEMREAAAELTDAVGIRLPQSGPGRGGGKGGGGGKGKAAQGLHWQPHPVVHGKDPWLPSGLSPKQIEIRAATREMVTKHVLPYAATWDKTKEFSRRFFREAAKAGLCGALVPKLAGGRGWSHGEAAAAFEVVGGADLGSACLLVQQHCVAWTMGRYAPLPLRLALTRGLTKGWVLGSIAASEPQARTDAARTLSFAVEYKDMSGDYWILNGLKDLVPLCGRADLCLVAARTSPNPAGGLTFFLLPKIYPGLFPLGRAPDRVGCRPLTHGTAVLACCIVRAEMRVATERALDAIHKAVPPHRLLLASAAVGAAAVQLQAAQAWLGDDAHRHFANPLSGYQALAHRVARLGGRVEAARLVVAGAAAALDSRDPAGPAQVALAKRYAVGTALEVVEAVRTMYGAASVHTACALDRVRRGLLVLQLLGGDGEECVSLAWSKVVSKRKSRQQRRAGRKKAPGAQPGGGDGEGEEEAEGEEDEEEDDCSNEEDEEEDA</sequence>
<protein>
    <recommendedName>
        <fullName evidence="11">Acyl-CoA dehydrogenase</fullName>
    </recommendedName>
</protein>
<evidence type="ECO:0000256" key="2">
    <source>
        <dbReference type="ARBA" id="ARBA00009347"/>
    </source>
</evidence>
<dbReference type="InterPro" id="IPR009100">
    <property type="entry name" value="AcylCoA_DH/oxidase_NM_dom_sf"/>
</dbReference>